<evidence type="ECO:0008006" key="10">
    <source>
        <dbReference type="Google" id="ProtNLM"/>
    </source>
</evidence>
<dbReference type="PANTHER" id="PTHR10778">
    <property type="entry name" value="SOLUTE CARRIER FAMILY 35 MEMBER B"/>
    <property type="match status" value="1"/>
</dbReference>
<evidence type="ECO:0000256" key="2">
    <source>
        <dbReference type="ARBA" id="ARBA00010694"/>
    </source>
</evidence>
<dbReference type="SUPFAM" id="SSF103481">
    <property type="entry name" value="Multidrug resistance efflux transporter EmrE"/>
    <property type="match status" value="2"/>
</dbReference>
<dbReference type="VEuPathDB" id="CryptoDB:Cvel_13601"/>
<organism evidence="9">
    <name type="scientific">Chromera velia CCMP2878</name>
    <dbReference type="NCBI Taxonomy" id="1169474"/>
    <lineage>
        <taxon>Eukaryota</taxon>
        <taxon>Sar</taxon>
        <taxon>Alveolata</taxon>
        <taxon>Colpodellida</taxon>
        <taxon>Chromeraceae</taxon>
        <taxon>Chromera</taxon>
    </lineage>
</organism>
<keyword evidence="5" id="KW-0256">Endoplasmic reticulum</keyword>
<dbReference type="InterPro" id="IPR013657">
    <property type="entry name" value="SCL35B1-4/HUT1"/>
</dbReference>
<keyword evidence="7 8" id="KW-0472">Membrane</keyword>
<dbReference type="AlphaFoldDB" id="A0A0G4IEF8"/>
<feature type="transmembrane region" description="Helical" evidence="8">
    <location>
        <begin position="111"/>
        <end position="130"/>
    </location>
</feature>
<accession>A0A0G4IEF8</accession>
<feature type="transmembrane region" description="Helical" evidence="8">
    <location>
        <begin position="56"/>
        <end position="77"/>
    </location>
</feature>
<dbReference type="PhylomeDB" id="A0A0G4IEF8"/>
<feature type="transmembrane region" description="Helical" evidence="8">
    <location>
        <begin position="265"/>
        <end position="284"/>
    </location>
</feature>
<proteinExistence type="inferred from homology"/>
<comment type="subcellular location">
    <subcellularLocation>
        <location evidence="1">Endoplasmic reticulum membrane</location>
        <topology evidence="1">Multi-pass membrane protein</topology>
    </subcellularLocation>
</comment>
<feature type="transmembrane region" description="Helical" evidence="8">
    <location>
        <begin position="83"/>
        <end position="104"/>
    </location>
</feature>
<dbReference type="GO" id="GO:0005459">
    <property type="term" value="F:UDP-galactose transmembrane transporter activity"/>
    <property type="evidence" value="ECO:0007669"/>
    <property type="project" value="TreeGrafter"/>
</dbReference>
<dbReference type="GO" id="GO:0000139">
    <property type="term" value="C:Golgi membrane"/>
    <property type="evidence" value="ECO:0007669"/>
    <property type="project" value="TreeGrafter"/>
</dbReference>
<protein>
    <recommendedName>
        <fullName evidence="10">Sugar phosphate transporter domain-containing protein</fullName>
    </recommendedName>
</protein>
<evidence type="ECO:0000256" key="1">
    <source>
        <dbReference type="ARBA" id="ARBA00004477"/>
    </source>
</evidence>
<evidence type="ECO:0000256" key="5">
    <source>
        <dbReference type="ARBA" id="ARBA00022824"/>
    </source>
</evidence>
<name>A0A0G4IEF8_9ALVE</name>
<keyword evidence="6 8" id="KW-1133">Transmembrane helix</keyword>
<dbReference type="PANTHER" id="PTHR10778:SF10">
    <property type="entry name" value="SOLUTE CARRIER FAMILY 35 MEMBER B1"/>
    <property type="match status" value="1"/>
</dbReference>
<feature type="transmembrane region" description="Helical" evidence="8">
    <location>
        <begin position="236"/>
        <end position="259"/>
    </location>
</feature>
<dbReference type="InterPro" id="IPR037185">
    <property type="entry name" value="EmrE-like"/>
</dbReference>
<evidence type="ECO:0000256" key="4">
    <source>
        <dbReference type="ARBA" id="ARBA00022692"/>
    </source>
</evidence>
<evidence type="ECO:0000256" key="6">
    <source>
        <dbReference type="ARBA" id="ARBA00022989"/>
    </source>
</evidence>
<evidence type="ECO:0000256" key="8">
    <source>
        <dbReference type="SAM" id="Phobius"/>
    </source>
</evidence>
<dbReference type="GO" id="GO:0005460">
    <property type="term" value="F:UDP-glucose transmembrane transporter activity"/>
    <property type="evidence" value="ECO:0007669"/>
    <property type="project" value="TreeGrafter"/>
</dbReference>
<dbReference type="GO" id="GO:0005789">
    <property type="term" value="C:endoplasmic reticulum membrane"/>
    <property type="evidence" value="ECO:0007669"/>
    <property type="project" value="UniProtKB-SubCell"/>
</dbReference>
<gene>
    <name evidence="9" type="ORF">Cvel_13601</name>
</gene>
<feature type="transmembrane region" description="Helical" evidence="8">
    <location>
        <begin position="210"/>
        <end position="229"/>
    </location>
</feature>
<dbReference type="Pfam" id="PF08449">
    <property type="entry name" value="UAA"/>
    <property type="match status" value="1"/>
</dbReference>
<evidence type="ECO:0000256" key="3">
    <source>
        <dbReference type="ARBA" id="ARBA00022448"/>
    </source>
</evidence>
<keyword evidence="4 8" id="KW-0812">Transmembrane</keyword>
<keyword evidence="3" id="KW-0813">Transport</keyword>
<dbReference type="EMBL" id="CDMZ01005883">
    <property type="protein sequence ID" value="CEM55507.1"/>
    <property type="molecule type" value="Genomic_DNA"/>
</dbReference>
<feature type="transmembrane region" description="Helical" evidence="8">
    <location>
        <begin position="178"/>
        <end position="195"/>
    </location>
</feature>
<comment type="similarity">
    <text evidence="2">Belongs to the nucleotide-sugar transporter family. SLC35B subfamily.</text>
</comment>
<evidence type="ECO:0000256" key="7">
    <source>
        <dbReference type="ARBA" id="ARBA00023136"/>
    </source>
</evidence>
<sequence length="301" mass="34544">MFLVFAMSTGCALSAFFYNLFIANWDPFKTMDALFQSPKEKKEEGRKMSNKLNWEIVMDFFLISLTYIGAMLCSNYALTQVNYPTQVLVKSAKMVPVVLGGLLLYGKRYPWYDYVAVAVITTCLIVFNLAKKKSRAEAAQTVVGLALIFLSLLCDMFTGPRQDKMNKKYQVGAFEHMMFTNLFAMFPSGIAMLIVEQSQPFQYAARYPEMIQYIFLFAVCNTLGQVFIFQSLTSFGALYLTLITTTRKFFTVFFSVIWFGHKLNITQWVSVVGIFSALFMQSYYAQLAKQRKKDEEKSKRT</sequence>
<evidence type="ECO:0000313" key="9">
    <source>
        <dbReference type="EMBL" id="CEM55507.1"/>
    </source>
</evidence>
<reference evidence="9" key="1">
    <citation type="submission" date="2014-11" db="EMBL/GenBank/DDBJ databases">
        <authorList>
            <person name="Otto D Thomas"/>
            <person name="Naeem Raeece"/>
        </authorList>
    </citation>
    <scope>NUCLEOTIDE SEQUENCE</scope>
</reference>
<feature type="transmembrane region" description="Helical" evidence="8">
    <location>
        <begin position="6"/>
        <end position="25"/>
    </location>
</feature>